<dbReference type="Gene3D" id="2.40.170.20">
    <property type="entry name" value="TonB-dependent receptor, beta-barrel domain"/>
    <property type="match status" value="1"/>
</dbReference>
<evidence type="ECO:0000313" key="17">
    <source>
        <dbReference type="EMBL" id="MQA40299.1"/>
    </source>
</evidence>
<evidence type="ECO:0000256" key="1">
    <source>
        <dbReference type="ARBA" id="ARBA00004571"/>
    </source>
</evidence>
<evidence type="ECO:0000256" key="6">
    <source>
        <dbReference type="ARBA" id="ARBA00022729"/>
    </source>
</evidence>
<feature type="chain" id="PRO_5025339686" evidence="14">
    <location>
        <begin position="28"/>
        <end position="752"/>
    </location>
</feature>
<evidence type="ECO:0000259" key="16">
    <source>
        <dbReference type="Pfam" id="PF07715"/>
    </source>
</evidence>
<dbReference type="Proteomes" id="UP000440498">
    <property type="component" value="Unassembled WGS sequence"/>
</dbReference>
<dbReference type="Pfam" id="PF00593">
    <property type="entry name" value="TonB_dep_Rec_b-barrel"/>
    <property type="match status" value="1"/>
</dbReference>
<feature type="domain" description="TonB-dependent receptor plug" evidence="16">
    <location>
        <begin position="66"/>
        <end position="165"/>
    </location>
</feature>
<dbReference type="InterPro" id="IPR039426">
    <property type="entry name" value="TonB-dep_rcpt-like"/>
</dbReference>
<comment type="caution">
    <text evidence="17">The sequence shown here is derived from an EMBL/GenBank/DDBJ whole genome shotgun (WGS) entry which is preliminary data.</text>
</comment>
<keyword evidence="8 11" id="KW-0472">Membrane</keyword>
<dbReference type="AlphaFoldDB" id="A0A6A7N5H3"/>
<evidence type="ECO:0000256" key="13">
    <source>
        <dbReference type="SAM" id="MobiDB-lite"/>
    </source>
</evidence>
<keyword evidence="4 11" id="KW-1134">Transmembrane beta strand</keyword>
<evidence type="ECO:0000256" key="14">
    <source>
        <dbReference type="SAM" id="SignalP"/>
    </source>
</evidence>
<evidence type="ECO:0000256" key="9">
    <source>
        <dbReference type="ARBA" id="ARBA00023170"/>
    </source>
</evidence>
<dbReference type="EMBL" id="WHUG01000008">
    <property type="protein sequence ID" value="MQA40299.1"/>
    <property type="molecule type" value="Genomic_DNA"/>
</dbReference>
<keyword evidence="9 17" id="KW-0675">Receptor</keyword>
<evidence type="ECO:0000256" key="3">
    <source>
        <dbReference type="ARBA" id="ARBA00022448"/>
    </source>
</evidence>
<evidence type="ECO:0000256" key="8">
    <source>
        <dbReference type="ARBA" id="ARBA00023136"/>
    </source>
</evidence>
<dbReference type="CDD" id="cd01347">
    <property type="entry name" value="ligand_gated_channel"/>
    <property type="match status" value="1"/>
</dbReference>
<protein>
    <submittedName>
        <fullName evidence="17">TonB-dependent receptor plug domain-containing protein</fullName>
    </submittedName>
</protein>
<sequence>MPVRQFRLTQIATAVFSLYMAAGAAWAEAEAPEAPAKPLKSAKPAEAATMQKVEVKGAAASYDARRDDTASKTVVTSEEIQKYGDTSVNDVLKRVPGITVSGAAGRSGGEIRMRGLGNGYTQILINGERAPAGFAIDSLSPEVIERIEILRAASAEFSTQSIAGTINIVLKKALKAAQREFKFSEAKGSKFSSPSLSLQMSDKMGAASYSFGGNAWRYMYNRLTPVFDSGTDAAGLPNLSRSAPWQDQGRADGMNLSPRINWTLDNGDTVTSQTFINLNQFASNSHSRTATALGRGPDYDRIDSTYSSHNGFGRTDLNWVHKLGEGAKLDLKAGVSDNRNTSDSLQIGGNNGLPPTLARTVTSVGTEHGFSTQGKYSRPLTFGAAPADGKGEAPTEHALAMGWDVGLTQRDDQRTQREAALPGSTPDNSDEGFSAKVTRLALYGQDEWNLTPQWSLYTGLRWEGLDTRSDGNTFDAVQQRSSVFSPLMQTLFKFPNKKDQLRVALTRTYKAPSTSSLIPRKFTSTNNSATDPDRRGNPHLKPELALGLDASFEHYWGEGGLLSASASMRRIDNYTHQGLLYENQRWVSTSINDGRAETRGIELEAKFPMRALVEHAPALDLRASVSRNWSRVESVPGPDNRLDQQTPLSATLGIDYKSPSGVLTTGSSFSFRNGGLVRVSGTQGGYTSVRRDLDVYALWKIDTQNNLRVAVSNLLAQDYVMESLYNDSNGTSNRTTVAGGETQLRVTVEKRF</sequence>
<evidence type="ECO:0000256" key="10">
    <source>
        <dbReference type="ARBA" id="ARBA00023237"/>
    </source>
</evidence>
<evidence type="ECO:0000259" key="15">
    <source>
        <dbReference type="Pfam" id="PF00593"/>
    </source>
</evidence>
<keyword evidence="3 11" id="KW-0813">Transport</keyword>
<evidence type="ECO:0000256" key="11">
    <source>
        <dbReference type="PROSITE-ProRule" id="PRU01360"/>
    </source>
</evidence>
<keyword evidence="6 14" id="KW-0732">Signal</keyword>
<dbReference type="PANTHER" id="PTHR30069:SF29">
    <property type="entry name" value="HEMOGLOBIN AND HEMOGLOBIN-HAPTOGLOBIN-BINDING PROTEIN 1-RELATED"/>
    <property type="match status" value="1"/>
</dbReference>
<comment type="subcellular location">
    <subcellularLocation>
        <location evidence="1 11">Cell outer membrane</location>
        <topology evidence="1 11">Multi-pass membrane protein</topology>
    </subcellularLocation>
</comment>
<evidence type="ECO:0000256" key="12">
    <source>
        <dbReference type="RuleBase" id="RU003357"/>
    </source>
</evidence>
<feature type="region of interest" description="Disordered" evidence="13">
    <location>
        <begin position="517"/>
        <end position="538"/>
    </location>
</feature>
<evidence type="ECO:0000256" key="7">
    <source>
        <dbReference type="ARBA" id="ARBA00023077"/>
    </source>
</evidence>
<dbReference type="Pfam" id="PF07715">
    <property type="entry name" value="Plug"/>
    <property type="match status" value="1"/>
</dbReference>
<name>A0A6A7N5H3_9BURK</name>
<dbReference type="GO" id="GO:0044718">
    <property type="term" value="P:siderophore transmembrane transport"/>
    <property type="evidence" value="ECO:0007669"/>
    <property type="project" value="TreeGrafter"/>
</dbReference>
<keyword evidence="7 12" id="KW-0798">TonB box</keyword>
<dbReference type="InterPro" id="IPR036942">
    <property type="entry name" value="Beta-barrel_TonB_sf"/>
</dbReference>
<keyword evidence="10 11" id="KW-0998">Cell outer membrane</keyword>
<keyword evidence="18" id="KW-1185">Reference proteome</keyword>
<organism evidence="17 18">
    <name type="scientific">Rugamonas aquatica</name>
    <dbReference type="NCBI Taxonomy" id="2743357"/>
    <lineage>
        <taxon>Bacteria</taxon>
        <taxon>Pseudomonadati</taxon>
        <taxon>Pseudomonadota</taxon>
        <taxon>Betaproteobacteria</taxon>
        <taxon>Burkholderiales</taxon>
        <taxon>Oxalobacteraceae</taxon>
        <taxon>Telluria group</taxon>
        <taxon>Rugamonas</taxon>
    </lineage>
</organism>
<comment type="similarity">
    <text evidence="2 11 12">Belongs to the TonB-dependent receptor family.</text>
</comment>
<feature type="signal peptide" evidence="14">
    <location>
        <begin position="1"/>
        <end position="27"/>
    </location>
</feature>
<dbReference type="Gene3D" id="2.170.130.10">
    <property type="entry name" value="TonB-dependent receptor, plug domain"/>
    <property type="match status" value="1"/>
</dbReference>
<proteinExistence type="inferred from homology"/>
<dbReference type="SUPFAM" id="SSF56935">
    <property type="entry name" value="Porins"/>
    <property type="match status" value="1"/>
</dbReference>
<feature type="domain" description="TonB-dependent receptor-like beta-barrel" evidence="15">
    <location>
        <begin position="262"/>
        <end position="714"/>
    </location>
</feature>
<evidence type="ECO:0000313" key="18">
    <source>
        <dbReference type="Proteomes" id="UP000440498"/>
    </source>
</evidence>
<dbReference type="GO" id="GO:0009279">
    <property type="term" value="C:cell outer membrane"/>
    <property type="evidence" value="ECO:0007669"/>
    <property type="project" value="UniProtKB-SubCell"/>
</dbReference>
<gene>
    <name evidence="17" type="ORF">GEV02_19280</name>
</gene>
<dbReference type="InterPro" id="IPR012910">
    <property type="entry name" value="Plug_dom"/>
</dbReference>
<feature type="region of interest" description="Disordered" evidence="13">
    <location>
        <begin position="409"/>
        <end position="432"/>
    </location>
</feature>
<evidence type="ECO:0000256" key="5">
    <source>
        <dbReference type="ARBA" id="ARBA00022692"/>
    </source>
</evidence>
<dbReference type="PROSITE" id="PS52016">
    <property type="entry name" value="TONB_DEPENDENT_REC_3"/>
    <property type="match status" value="1"/>
</dbReference>
<dbReference type="InterPro" id="IPR037066">
    <property type="entry name" value="Plug_dom_sf"/>
</dbReference>
<feature type="compositionally biased region" description="Polar residues" evidence="13">
    <location>
        <begin position="517"/>
        <end position="530"/>
    </location>
</feature>
<dbReference type="GO" id="GO:0015344">
    <property type="term" value="F:siderophore uptake transmembrane transporter activity"/>
    <property type="evidence" value="ECO:0007669"/>
    <property type="project" value="TreeGrafter"/>
</dbReference>
<accession>A0A6A7N5H3</accession>
<keyword evidence="5 11" id="KW-0812">Transmembrane</keyword>
<dbReference type="InterPro" id="IPR000531">
    <property type="entry name" value="Beta-barrel_TonB"/>
</dbReference>
<dbReference type="PANTHER" id="PTHR30069">
    <property type="entry name" value="TONB-DEPENDENT OUTER MEMBRANE RECEPTOR"/>
    <property type="match status" value="1"/>
</dbReference>
<evidence type="ECO:0000256" key="4">
    <source>
        <dbReference type="ARBA" id="ARBA00022452"/>
    </source>
</evidence>
<reference evidence="17 18" key="1">
    <citation type="submission" date="2019-10" db="EMBL/GenBank/DDBJ databases">
        <title>Two novel species isolated from a subtropical stream in China.</title>
        <authorList>
            <person name="Lu H."/>
        </authorList>
    </citation>
    <scope>NUCLEOTIDE SEQUENCE [LARGE SCALE GENOMIC DNA]</scope>
    <source>
        <strain evidence="17 18">FT29W</strain>
    </source>
</reference>
<evidence type="ECO:0000256" key="2">
    <source>
        <dbReference type="ARBA" id="ARBA00009810"/>
    </source>
</evidence>